<evidence type="ECO:0000313" key="3">
    <source>
        <dbReference type="EMBL" id="KAJ7393816.1"/>
    </source>
</evidence>
<evidence type="ECO:0000313" key="4">
    <source>
        <dbReference type="Proteomes" id="UP001163046"/>
    </source>
</evidence>
<evidence type="ECO:0000256" key="1">
    <source>
        <dbReference type="ARBA" id="ARBA00022468"/>
    </source>
</evidence>
<dbReference type="InterPro" id="IPR035969">
    <property type="entry name" value="Rab-GAP_TBC_sf"/>
</dbReference>
<dbReference type="PROSITE" id="PS50086">
    <property type="entry name" value="TBC_RABGAP"/>
    <property type="match status" value="1"/>
</dbReference>
<comment type="caution">
    <text evidence="3">The sequence shown here is derived from an EMBL/GenBank/DDBJ whole genome shotgun (WGS) entry which is preliminary data.</text>
</comment>
<dbReference type="Proteomes" id="UP001163046">
    <property type="component" value="Unassembled WGS sequence"/>
</dbReference>
<evidence type="ECO:0000259" key="2">
    <source>
        <dbReference type="PROSITE" id="PS50086"/>
    </source>
</evidence>
<dbReference type="GO" id="GO:0005096">
    <property type="term" value="F:GTPase activator activity"/>
    <property type="evidence" value="ECO:0007669"/>
    <property type="project" value="UniProtKB-KW"/>
</dbReference>
<dbReference type="InterPro" id="IPR000195">
    <property type="entry name" value="Rab-GAP-TBC_dom"/>
</dbReference>
<gene>
    <name evidence="3" type="ORF">OS493_003482</name>
</gene>
<reference evidence="3" key="1">
    <citation type="submission" date="2023-01" db="EMBL/GenBank/DDBJ databases">
        <title>Genome assembly of the deep-sea coral Lophelia pertusa.</title>
        <authorList>
            <person name="Herrera S."/>
            <person name="Cordes E."/>
        </authorList>
    </citation>
    <scope>NUCLEOTIDE SEQUENCE</scope>
    <source>
        <strain evidence="3">USNM1676648</strain>
        <tissue evidence="3">Polyp</tissue>
    </source>
</reference>
<dbReference type="PANTHER" id="PTHR22957:SF466">
    <property type="entry name" value="SI:DKEY-238D18.4"/>
    <property type="match status" value="1"/>
</dbReference>
<name>A0A9X0A5H5_9CNID</name>
<dbReference type="PANTHER" id="PTHR22957">
    <property type="entry name" value="TBC1 DOMAIN FAMILY MEMBER GTPASE-ACTIVATING PROTEIN"/>
    <property type="match status" value="1"/>
</dbReference>
<dbReference type="EMBL" id="MU825397">
    <property type="protein sequence ID" value="KAJ7393816.1"/>
    <property type="molecule type" value="Genomic_DNA"/>
</dbReference>
<protein>
    <recommendedName>
        <fullName evidence="2">Rab-GAP TBC domain-containing protein</fullName>
    </recommendedName>
</protein>
<dbReference type="AlphaFoldDB" id="A0A9X0A5H5"/>
<dbReference type="Gene3D" id="1.10.8.270">
    <property type="entry name" value="putative rabgap domain of human tbc1 domain family member 14 like domains"/>
    <property type="match status" value="1"/>
</dbReference>
<accession>A0A9X0A5H5</accession>
<organism evidence="3 4">
    <name type="scientific">Desmophyllum pertusum</name>
    <dbReference type="NCBI Taxonomy" id="174260"/>
    <lineage>
        <taxon>Eukaryota</taxon>
        <taxon>Metazoa</taxon>
        <taxon>Cnidaria</taxon>
        <taxon>Anthozoa</taxon>
        <taxon>Hexacorallia</taxon>
        <taxon>Scleractinia</taxon>
        <taxon>Caryophylliina</taxon>
        <taxon>Caryophylliidae</taxon>
        <taxon>Desmophyllum</taxon>
    </lineage>
</organism>
<keyword evidence="1" id="KW-0343">GTPase activation</keyword>
<dbReference type="SMART" id="SM00164">
    <property type="entry name" value="TBC"/>
    <property type="match status" value="1"/>
</dbReference>
<dbReference type="Gene3D" id="1.10.472.80">
    <property type="entry name" value="Ypt/Rab-GAP domain of gyp1p, domain 3"/>
    <property type="match status" value="1"/>
</dbReference>
<proteinExistence type="predicted"/>
<feature type="domain" description="Rab-GAP TBC" evidence="2">
    <location>
        <begin position="75"/>
        <end position="350"/>
    </location>
</feature>
<sequence>MCENSKGPPESRKPQVDGQRSAAAVLDSSLFNGESPVQISERTRALYCDVWEAFLDKDGRVVNESALRKAVFKGGIDCKIRKEVWSFLFGLYPFSSTRREREALAAENVARYQALKMRWKELVKTYQPRLQPDTPESIPLYLRECRSLHVNNEQTEAVRERLSGAAVEEEASHMGDDQLVFLNLTAKLHADRQPVDIGKLHSSIRVIDKDVPRTDRGQVYFEGKGNQNLLVLRDILITYSAYHQDVGYVQGMNDILSRFLIVLGSETHAYWCFANYMETVKSDFLDDGMLNKIKHVRLLLRKMDEQLYNHFEAHEMGDMLFVHRWLVLTFKREFSFGDALTMFEIISSQHLELSSMEAEQERERQRAKELEKDGGEFHVQVVDMNTNYSFEVFVCLAVLKEYRNKLLKCLEISSVYNTIHSLSMKMDLNIILMRAEELF</sequence>
<dbReference type="OrthoDB" id="10264062at2759"/>
<dbReference type="Pfam" id="PF00566">
    <property type="entry name" value="RabGAP-TBC"/>
    <property type="match status" value="1"/>
</dbReference>
<dbReference type="SUPFAM" id="SSF47923">
    <property type="entry name" value="Ypt/Rab-GAP domain of gyp1p"/>
    <property type="match status" value="2"/>
</dbReference>
<keyword evidence="4" id="KW-1185">Reference proteome</keyword>